<dbReference type="Gene3D" id="2.120.10.30">
    <property type="entry name" value="TolB, C-terminal domain"/>
    <property type="match status" value="7"/>
</dbReference>
<dbReference type="EMBL" id="CAJPVJ010004731">
    <property type="protein sequence ID" value="CAG2168865.1"/>
    <property type="molecule type" value="Genomic_DNA"/>
</dbReference>
<keyword evidence="4" id="KW-1185">Reference proteome</keyword>
<protein>
    <recommendedName>
        <fullName evidence="5">Vitellogenin receptor</fullName>
    </recommendedName>
</protein>
<dbReference type="PANTHER" id="PTHR46513">
    <property type="entry name" value="VITELLOGENIN RECEPTOR-LIKE PROTEIN-RELATED-RELATED"/>
    <property type="match status" value="1"/>
</dbReference>
<dbReference type="OrthoDB" id="382013at2759"/>
<keyword evidence="1" id="KW-0245">EGF-like domain</keyword>
<keyword evidence="2" id="KW-0812">Transmembrane</keyword>
<dbReference type="InterPro" id="IPR000033">
    <property type="entry name" value="LDLR_classB_rpt"/>
</dbReference>
<sequence length="1595" mass="183391">MDVDLLDTCEQSNITIPLVTDIPIENQNSSALSELMSTSDPLLLIVSHKRDIRLAKVSDNHTLYYIDSEFVQKCNQYVFAIDYTIADNYLIAIKTVSQYSPDLATLYRQPIIDNQSIAVNTSNDLIDITESYKSLALDYIHNIIYYPLCNYMNKDIGIYAVNMTDPHKHQFPIVRQQHCVVKDIRVDPLESLLFWSEYIPSETSSSSYSSYSRYTSRPTYSDARHKSHIMRSSQDGQGVQIIMYSQYVRRNTLSIDITAKRLYWISSENSYSSVSRLYTIGYDGSDQKLILSSKSLFSETTITAMDVFGDYIYWTDNANDTILRVNMKESSEEPVVHVLLQSGIDINAMKVVHKSRQPMARNKCESHLCPKLCLPSSYNHRNYTCRSQCESQTWNGNTCVTESPVSVTPIYRVTTPSTPYEVLDNETKLLFVSYKEGIYVKQNIHELDTNYIESIGLVSSNELITELDYNYNKNFMLYIVNNIITGFTLYATPIDRSKPSMYRNNQRLLKKSYDCKSMAYDYIHDLVYIGVAKGIEVFTIGHNLYSYDVVIHNEYHNSYDVAVDPNNGLLVWSKTKYMLGSYLVRYMGSIMRANQDGSNIQVLYNNTDFLESITYFGTNYRLIKDSSRFSSVFSMDMFGENIFWSNSDTNSIYITDITERESVERLVTSYADLQAIRVLDPNRQINGTNRCLNHECSQLCLPVQHYYRCVCAKNRILCKENETLIMKTNDKNLIENTTDDSMGRISQKLDSLLNTTNFATLYRQPIIDKQSIAGNTSDDLIDITESYKSLALDYIHNIIYYPLCNYISKDIGIYAVNITNPHKHQFPIVRQQHCVAKDIRVDPLESLLFWSEYIPSETTSSSYSSYSSYSRYTSRPTYSDARHKSHILRSSQDGQGVQIIVYSQYVRRNTLSIDITAKKLYWISSESSYSSVSRLYTIGYDGSDQRLILSSKSLFSETTITSTLYRQPIIDNQSIAGNTSDDLIDITESYKSLALDYIHNIIYYSLCNYTSKDIGIYAVNMTDPHKHQFPIVRQQHCVAKDIRVDPLESLLFWSEYIPSETSSSSYSSYSRYSSRSTYSDTRHKSHILRSSQDGQGVQIIVYAQYVRRNTLSIDITAKRLYWISSESSYSSVSRLYTIGYDGSDQRLILSSKSLFSETTITAMDVFGDYIYWTDNTNDTILRVNMKESSEESVVHVVLQSGIDINAMKVVHKSRRPMARNKCESHLCPELCLPSSYNHRNYTCRSQCESQTWNGNTCVTVNPVSVTPIYRVTTPLTQYEVLDNETKLLFVSYKEGIYVKQNIHELDTNFIESIGLVSSNEWITELDYNYNNFMLYIVNRVAKGIEVFTIGHNLYSYDVVIHNEYHNSYDVTVDPNNGLLVWSKTKYTLVSYEYMGSIMRANQDGSNIQVLYNNTDFLESITYLGTNYRLIKDSSRFSSVFSMDMLGENIFWSNSDTNSIYITDITEREGEERLITSYADLQAIRVLDPNRQINGTNRCLNHECSQLCLPVQQDYRCVCAKNRILCKENETLVLQTNDTNLIENTTDDSMGKISQKLDSLLNTTSNATNYWIIIAVIIISINLLLIGIYFYRKMKA</sequence>
<organism evidence="3">
    <name type="scientific">Oppiella nova</name>
    <dbReference type="NCBI Taxonomy" id="334625"/>
    <lineage>
        <taxon>Eukaryota</taxon>
        <taxon>Metazoa</taxon>
        <taxon>Ecdysozoa</taxon>
        <taxon>Arthropoda</taxon>
        <taxon>Chelicerata</taxon>
        <taxon>Arachnida</taxon>
        <taxon>Acari</taxon>
        <taxon>Acariformes</taxon>
        <taxon>Sarcoptiformes</taxon>
        <taxon>Oribatida</taxon>
        <taxon>Brachypylina</taxon>
        <taxon>Oppioidea</taxon>
        <taxon>Oppiidae</taxon>
        <taxon>Oppiella</taxon>
    </lineage>
</organism>
<evidence type="ECO:0008006" key="5">
    <source>
        <dbReference type="Google" id="ProtNLM"/>
    </source>
</evidence>
<keyword evidence="2" id="KW-0472">Membrane</keyword>
<dbReference type="InterPro" id="IPR011042">
    <property type="entry name" value="6-blade_b-propeller_TolB-like"/>
</dbReference>
<gene>
    <name evidence="3" type="ORF">ONB1V03_LOCUS8349</name>
</gene>
<dbReference type="InterPro" id="IPR050778">
    <property type="entry name" value="Cueball_EGF_LRP_Nidogen"/>
</dbReference>
<evidence type="ECO:0000256" key="1">
    <source>
        <dbReference type="ARBA" id="ARBA00022536"/>
    </source>
</evidence>
<dbReference type="Proteomes" id="UP000728032">
    <property type="component" value="Unassembled WGS sequence"/>
</dbReference>
<evidence type="ECO:0000256" key="2">
    <source>
        <dbReference type="SAM" id="Phobius"/>
    </source>
</evidence>
<name>A0A7R9M134_9ACAR</name>
<dbReference type="SMART" id="SM00135">
    <property type="entry name" value="LY"/>
    <property type="match status" value="7"/>
</dbReference>
<feature type="transmembrane region" description="Helical" evidence="2">
    <location>
        <begin position="1569"/>
        <end position="1590"/>
    </location>
</feature>
<proteinExistence type="predicted"/>
<evidence type="ECO:0000313" key="4">
    <source>
        <dbReference type="Proteomes" id="UP000728032"/>
    </source>
</evidence>
<dbReference type="PANTHER" id="PTHR46513:SF13">
    <property type="entry name" value="EGF-LIKE DOMAIN-CONTAINING PROTEIN"/>
    <property type="match status" value="1"/>
</dbReference>
<dbReference type="EMBL" id="OC919556">
    <property type="protein sequence ID" value="CAD7651535.1"/>
    <property type="molecule type" value="Genomic_DNA"/>
</dbReference>
<keyword evidence="2" id="KW-1133">Transmembrane helix</keyword>
<evidence type="ECO:0000313" key="3">
    <source>
        <dbReference type="EMBL" id="CAD7651535.1"/>
    </source>
</evidence>
<reference evidence="3" key="1">
    <citation type="submission" date="2020-11" db="EMBL/GenBank/DDBJ databases">
        <authorList>
            <person name="Tran Van P."/>
        </authorList>
    </citation>
    <scope>NUCLEOTIDE SEQUENCE</scope>
</reference>
<accession>A0A7R9M134</accession>
<dbReference type="SUPFAM" id="SSF63825">
    <property type="entry name" value="YWTD domain"/>
    <property type="match status" value="4"/>
</dbReference>